<dbReference type="GO" id="GO:0005975">
    <property type="term" value="P:carbohydrate metabolic process"/>
    <property type="evidence" value="ECO:0007669"/>
    <property type="project" value="InterPro"/>
</dbReference>
<dbReference type="GO" id="GO:0008270">
    <property type="term" value="F:zinc ion binding"/>
    <property type="evidence" value="ECO:0007669"/>
    <property type="project" value="InterPro"/>
</dbReference>
<comment type="catalytic activity">
    <reaction evidence="1">
        <text>D-mannose 6-phosphate = D-fructose 6-phosphate</text>
        <dbReference type="Rhea" id="RHEA:12356"/>
        <dbReference type="ChEBI" id="CHEBI:58735"/>
        <dbReference type="ChEBI" id="CHEBI:61527"/>
        <dbReference type="EC" id="5.3.1.8"/>
    </reaction>
</comment>
<dbReference type="InterPro" id="IPR011051">
    <property type="entry name" value="RmlC_Cupin_sf"/>
</dbReference>
<evidence type="ECO:0000313" key="11">
    <source>
        <dbReference type="EMBL" id="SME92607.1"/>
    </source>
</evidence>
<dbReference type="InterPro" id="IPR014710">
    <property type="entry name" value="RmlC-like_jellyroll"/>
</dbReference>
<dbReference type="CDD" id="cd07011">
    <property type="entry name" value="cupin_PMI_type_I_N"/>
    <property type="match status" value="1"/>
</dbReference>
<dbReference type="InterPro" id="IPR046457">
    <property type="entry name" value="PMI_typeI_cat"/>
</dbReference>
<dbReference type="Proteomes" id="UP000192929">
    <property type="component" value="Unassembled WGS sequence"/>
</dbReference>
<keyword evidence="4 8" id="KW-0479">Metal-binding</keyword>
<comment type="cofactor">
    <cofactor evidence="8">
        <name>Zn(2+)</name>
        <dbReference type="ChEBI" id="CHEBI:29105"/>
    </cofactor>
    <text evidence="8">Binds 1 zinc ion per subunit.</text>
</comment>
<evidence type="ECO:0000313" key="12">
    <source>
        <dbReference type="Proteomes" id="UP000192929"/>
    </source>
</evidence>
<evidence type="ECO:0000256" key="1">
    <source>
        <dbReference type="ARBA" id="ARBA00000757"/>
    </source>
</evidence>
<feature type="active site" evidence="7">
    <location>
        <position position="276"/>
    </location>
</feature>
<dbReference type="NCBIfam" id="TIGR00218">
    <property type="entry name" value="manA"/>
    <property type="match status" value="1"/>
</dbReference>
<keyword evidence="5 8" id="KW-0862">Zinc</keyword>
<dbReference type="Pfam" id="PF20511">
    <property type="entry name" value="PMI_typeI_cat"/>
    <property type="match status" value="1"/>
</dbReference>
<evidence type="ECO:0000256" key="4">
    <source>
        <dbReference type="ARBA" id="ARBA00022723"/>
    </source>
</evidence>
<feature type="binding site" evidence="8">
    <location>
        <position position="123"/>
    </location>
    <ligand>
        <name>Zn(2+)</name>
        <dbReference type="ChEBI" id="CHEBI:29105"/>
    </ligand>
</feature>
<dbReference type="EMBL" id="FXAC01000002">
    <property type="protein sequence ID" value="SME92607.1"/>
    <property type="molecule type" value="Genomic_DNA"/>
</dbReference>
<proteinExistence type="inferred from homology"/>
<dbReference type="GO" id="GO:0004476">
    <property type="term" value="F:mannose-6-phosphate isomerase activity"/>
    <property type="evidence" value="ECO:0007669"/>
    <property type="project" value="UniProtKB-EC"/>
</dbReference>
<feature type="binding site" evidence="8">
    <location>
        <position position="257"/>
    </location>
    <ligand>
        <name>Zn(2+)</name>
        <dbReference type="ChEBI" id="CHEBI:29105"/>
    </ligand>
</feature>
<evidence type="ECO:0000256" key="8">
    <source>
        <dbReference type="PIRSR" id="PIRSR001480-2"/>
    </source>
</evidence>
<dbReference type="GO" id="GO:0005829">
    <property type="term" value="C:cytosol"/>
    <property type="evidence" value="ECO:0007669"/>
    <property type="project" value="TreeGrafter"/>
</dbReference>
<dbReference type="SUPFAM" id="SSF51182">
    <property type="entry name" value="RmlC-like cupins"/>
    <property type="match status" value="1"/>
</dbReference>
<dbReference type="Gene3D" id="1.10.441.10">
    <property type="entry name" value="Phosphomannose Isomerase, domain 2"/>
    <property type="match status" value="1"/>
</dbReference>
<reference evidence="12" key="1">
    <citation type="submission" date="2017-04" db="EMBL/GenBank/DDBJ databases">
        <authorList>
            <person name="Varghese N."/>
            <person name="Submissions S."/>
        </authorList>
    </citation>
    <scope>NUCLEOTIDE SEQUENCE [LARGE SCALE GENOMIC DNA]</scope>
    <source>
        <strain evidence="12">NIO-1021</strain>
    </source>
</reference>
<evidence type="ECO:0000256" key="3">
    <source>
        <dbReference type="ARBA" id="ARBA00011956"/>
    </source>
</evidence>
<name>A0A1X7CAL2_9MICC</name>
<sequence>MFDMAEFLRMTNPIQHYAWGSRSVLAGMQGRSAPTEEPEAELWMGAHASAPSRVTLDGVQRGLDEVAPDLPFLLKILAIAAPLSIQVHPSEEQAREGFARENAAGVARDSAHRNYKDERAKPETVVALSPMWLLAGQQDRADLKRLSRELNLPWLADAAASECPVQYALELADDAAAAAVRACVTAVDTTPATSPRGEDADKPRLSAEADPVERATHLIRLLTHHYPGDRGLLVALCMNMVHLAPGQALFTPDRQVHAYLSGTAVEIMGCSDNVLRAGLTAKHVDVPELLRVMATAQQPVSVLEPREAEDGVVRYTLWDPALSLAAVRVSPQRPVTRELAGVCMVLVTEGDVEVSARSAGDADAEGARATSGESLICLETPSTVTLSGDGRVFLVEAVTPAR</sequence>
<feature type="binding site" evidence="8">
    <location>
        <position position="88"/>
    </location>
    <ligand>
        <name>Zn(2+)</name>
        <dbReference type="ChEBI" id="CHEBI:29105"/>
    </ligand>
</feature>
<accession>A0A1X7CAL2</accession>
<feature type="region of interest" description="Disordered" evidence="9">
    <location>
        <begin position="190"/>
        <end position="209"/>
    </location>
</feature>
<dbReference type="InterPro" id="IPR016305">
    <property type="entry name" value="Mannose-6-P_Isomerase"/>
</dbReference>
<dbReference type="PANTHER" id="PTHR10309:SF0">
    <property type="entry name" value="MANNOSE-6-PHOSPHATE ISOMERASE"/>
    <property type="match status" value="1"/>
</dbReference>
<evidence type="ECO:0000256" key="7">
    <source>
        <dbReference type="PIRSR" id="PIRSR001480-1"/>
    </source>
</evidence>
<comment type="similarity">
    <text evidence="2">Belongs to the mannose-6-phosphate isomerase type 1 family.</text>
</comment>
<feature type="domain" description="Phosphomannose isomerase type I catalytic" evidence="10">
    <location>
        <begin position="8"/>
        <end position="135"/>
    </location>
</feature>
<evidence type="ECO:0000256" key="6">
    <source>
        <dbReference type="ARBA" id="ARBA00023235"/>
    </source>
</evidence>
<dbReference type="AlphaFoldDB" id="A0A1X7CAL2"/>
<feature type="binding site" evidence="8">
    <location>
        <position position="86"/>
    </location>
    <ligand>
        <name>Zn(2+)</name>
        <dbReference type="ChEBI" id="CHEBI:29105"/>
    </ligand>
</feature>
<gene>
    <name evidence="11" type="ORF">SAMN06296028_10230</name>
</gene>
<dbReference type="GO" id="GO:0009298">
    <property type="term" value="P:GDP-mannose biosynthetic process"/>
    <property type="evidence" value="ECO:0007669"/>
    <property type="project" value="InterPro"/>
</dbReference>
<protein>
    <recommendedName>
        <fullName evidence="3">mannose-6-phosphate isomerase</fullName>
        <ecNumber evidence="3">5.3.1.8</ecNumber>
    </recommendedName>
</protein>
<organism evidence="11 12">
    <name type="scientific">Kocuria marina subsp. indica</name>
    <dbReference type="NCBI Taxonomy" id="1049583"/>
    <lineage>
        <taxon>Bacteria</taxon>
        <taxon>Bacillati</taxon>
        <taxon>Actinomycetota</taxon>
        <taxon>Actinomycetes</taxon>
        <taxon>Micrococcales</taxon>
        <taxon>Micrococcaceae</taxon>
        <taxon>Kocuria</taxon>
    </lineage>
</organism>
<evidence type="ECO:0000256" key="5">
    <source>
        <dbReference type="ARBA" id="ARBA00022833"/>
    </source>
</evidence>
<evidence type="ECO:0000259" key="10">
    <source>
        <dbReference type="Pfam" id="PF20511"/>
    </source>
</evidence>
<evidence type="ECO:0000256" key="2">
    <source>
        <dbReference type="ARBA" id="ARBA00010772"/>
    </source>
</evidence>
<dbReference type="EC" id="5.3.1.8" evidence="3"/>
<evidence type="ECO:0000256" key="9">
    <source>
        <dbReference type="SAM" id="MobiDB-lite"/>
    </source>
</evidence>
<keyword evidence="6 11" id="KW-0413">Isomerase</keyword>
<dbReference type="Gene3D" id="2.60.120.10">
    <property type="entry name" value="Jelly Rolls"/>
    <property type="match status" value="2"/>
</dbReference>
<dbReference type="PRINTS" id="PR00714">
    <property type="entry name" value="MAN6PISMRASE"/>
</dbReference>
<dbReference type="PIRSF" id="PIRSF001480">
    <property type="entry name" value="Mannose-6-phosphate_isomerase"/>
    <property type="match status" value="1"/>
</dbReference>
<keyword evidence="12" id="KW-1185">Reference proteome</keyword>
<feature type="compositionally biased region" description="Basic and acidic residues" evidence="9">
    <location>
        <begin position="196"/>
        <end position="209"/>
    </location>
</feature>
<dbReference type="InterPro" id="IPR001250">
    <property type="entry name" value="Man6P_Isoase-1"/>
</dbReference>
<dbReference type="PANTHER" id="PTHR10309">
    <property type="entry name" value="MANNOSE-6-PHOSPHATE ISOMERASE"/>
    <property type="match status" value="1"/>
</dbReference>